<sequence length="319" mass="37402">MVIILENNISKDVFLLPRSARVKTDNSIFHIMVRSISEVNLFQTDFDKIQYLNFVKFYKEIFNFKVYAYCLMSNHGHFIIDANGADISKIMHGLNLKYSLNFNKRYKRRGHLFQDRFKSKIIDSQKYLITASAYIHNNPVDIQKYSKHPEKYRFSSLAVYLGLKKDPFKILDENYIMQFLGNNLEAARKNYIRLICMSNDEESIKSFKFQNEKTIYTSERKSIIRDCTPEDVIDFISKQTKTDKVKLYIKNNRSILKSRALAVLLMRGFCDFTCADICKSIGNITQSTVSNMCKLAINAIDEDKNFRRIINNFVEIYST</sequence>
<dbReference type="Gene3D" id="1.10.1750.10">
    <property type="match status" value="1"/>
</dbReference>
<dbReference type="Pfam" id="PF01797">
    <property type="entry name" value="Y1_Tnp"/>
    <property type="match status" value="1"/>
</dbReference>
<dbReference type="GO" id="GO:0006275">
    <property type="term" value="P:regulation of DNA replication"/>
    <property type="evidence" value="ECO:0007669"/>
    <property type="project" value="InterPro"/>
</dbReference>
<dbReference type="InterPro" id="IPR010921">
    <property type="entry name" value="Trp_repressor/repl_initiator"/>
</dbReference>
<dbReference type="SMART" id="SM01321">
    <property type="entry name" value="Y1_Tnp"/>
    <property type="match status" value="1"/>
</dbReference>
<dbReference type="EMBL" id="QMAP01000012">
    <property type="protein sequence ID" value="RXI45709.1"/>
    <property type="molecule type" value="Genomic_DNA"/>
</dbReference>
<reference evidence="3 4" key="1">
    <citation type="submission" date="2018-06" db="EMBL/GenBank/DDBJ databases">
        <title>Genome conservation of Clostridium tetani.</title>
        <authorList>
            <person name="Bruggemann H."/>
            <person name="Popoff M.R."/>
        </authorList>
    </citation>
    <scope>NUCLEOTIDE SEQUENCE [LARGE SCALE GENOMIC DNA]</scope>
    <source>
        <strain evidence="3 4">2017.061</strain>
    </source>
</reference>
<dbReference type="GO" id="GO:0006313">
    <property type="term" value="P:DNA transposition"/>
    <property type="evidence" value="ECO:0007669"/>
    <property type="project" value="InterPro"/>
</dbReference>
<accession>A0A4Q0VBS9</accession>
<dbReference type="GO" id="GO:0006270">
    <property type="term" value="P:DNA replication initiation"/>
    <property type="evidence" value="ECO:0007669"/>
    <property type="project" value="InterPro"/>
</dbReference>
<dbReference type="InterPro" id="IPR036515">
    <property type="entry name" value="Transposase_17_sf"/>
</dbReference>
<dbReference type="SUPFAM" id="SSF48295">
    <property type="entry name" value="TrpR-like"/>
    <property type="match status" value="1"/>
</dbReference>
<dbReference type="PANTHER" id="PTHR34322">
    <property type="entry name" value="TRANSPOSASE, Y1_TNP DOMAIN-CONTAINING"/>
    <property type="match status" value="1"/>
</dbReference>
<feature type="domain" description="Transposase IS200-like" evidence="2">
    <location>
        <begin position="24"/>
        <end position="138"/>
    </location>
</feature>
<protein>
    <submittedName>
        <fullName evidence="3">Transposase</fullName>
    </submittedName>
</protein>
<dbReference type="GO" id="GO:0004803">
    <property type="term" value="F:transposase activity"/>
    <property type="evidence" value="ECO:0007669"/>
    <property type="project" value="InterPro"/>
</dbReference>
<proteinExistence type="predicted"/>
<dbReference type="GO" id="GO:0005524">
    <property type="term" value="F:ATP binding"/>
    <property type="evidence" value="ECO:0007669"/>
    <property type="project" value="InterPro"/>
</dbReference>
<gene>
    <name evidence="3" type="ORF">DP130_11695</name>
</gene>
<evidence type="ECO:0000313" key="4">
    <source>
        <dbReference type="Proteomes" id="UP000290921"/>
    </source>
</evidence>
<comment type="caution">
    <text evidence="3">The sequence shown here is derived from an EMBL/GenBank/DDBJ whole genome shotgun (WGS) entry which is preliminary data.</text>
</comment>
<evidence type="ECO:0000259" key="2">
    <source>
        <dbReference type="SMART" id="SM01321"/>
    </source>
</evidence>
<evidence type="ECO:0000313" key="3">
    <source>
        <dbReference type="EMBL" id="RXI45709.1"/>
    </source>
</evidence>
<dbReference type="InterPro" id="IPR013159">
    <property type="entry name" value="DnaA_C"/>
</dbReference>
<dbReference type="PANTHER" id="PTHR34322:SF2">
    <property type="entry name" value="TRANSPOSASE IS200-LIKE DOMAIN-CONTAINING PROTEIN"/>
    <property type="match status" value="1"/>
</dbReference>
<organism evidence="3 4">
    <name type="scientific">Clostridium tetani</name>
    <dbReference type="NCBI Taxonomy" id="1513"/>
    <lineage>
        <taxon>Bacteria</taxon>
        <taxon>Bacillati</taxon>
        <taxon>Bacillota</taxon>
        <taxon>Clostridia</taxon>
        <taxon>Eubacteriales</taxon>
        <taxon>Clostridiaceae</taxon>
        <taxon>Clostridium</taxon>
    </lineage>
</organism>
<dbReference type="SUPFAM" id="SSF143422">
    <property type="entry name" value="Transposase IS200-like"/>
    <property type="match status" value="1"/>
</dbReference>
<name>A0A4Q0VBS9_CLOTA</name>
<dbReference type="InterPro" id="IPR002686">
    <property type="entry name" value="Transposase_17"/>
</dbReference>
<dbReference type="RefSeq" id="WP_129030815.1">
    <property type="nucleotide sequence ID" value="NZ_AP026825.1"/>
</dbReference>
<dbReference type="AlphaFoldDB" id="A0A4Q0VBS9"/>
<dbReference type="Proteomes" id="UP000290921">
    <property type="component" value="Unassembled WGS sequence"/>
</dbReference>
<dbReference type="Gene3D" id="3.30.70.1290">
    <property type="entry name" value="Transposase IS200-like"/>
    <property type="match status" value="1"/>
</dbReference>
<evidence type="ECO:0000259" key="1">
    <source>
        <dbReference type="SMART" id="SM00760"/>
    </source>
</evidence>
<feature type="domain" description="Chromosomal replication initiator DnaA C-terminal" evidence="1">
    <location>
        <begin position="228"/>
        <end position="296"/>
    </location>
</feature>
<dbReference type="GO" id="GO:0043565">
    <property type="term" value="F:sequence-specific DNA binding"/>
    <property type="evidence" value="ECO:0007669"/>
    <property type="project" value="InterPro"/>
</dbReference>
<dbReference type="SMART" id="SM00760">
    <property type="entry name" value="Bac_DnaA_C"/>
    <property type="match status" value="1"/>
</dbReference>